<keyword evidence="3 8" id="KW-0813">Transport</keyword>
<comment type="similarity">
    <text evidence="2 8">Belongs to the major facilitator superfamily. Bcr/CmlA family.</text>
</comment>
<dbReference type="Pfam" id="PF07690">
    <property type="entry name" value="MFS_1"/>
    <property type="match status" value="1"/>
</dbReference>
<dbReference type="GO" id="GO:0042910">
    <property type="term" value="F:xenobiotic transmembrane transporter activity"/>
    <property type="evidence" value="ECO:0007669"/>
    <property type="project" value="InterPro"/>
</dbReference>
<dbReference type="GO" id="GO:0005886">
    <property type="term" value="C:plasma membrane"/>
    <property type="evidence" value="ECO:0007669"/>
    <property type="project" value="UniProtKB-SubCell"/>
</dbReference>
<dbReference type="STRING" id="1423770.FD29_GL002128"/>
<sequence length="395" mass="43334">MKNVRNTVPSILIIIVLVGFPQISESIFTPVLPMISSNMHISAATSQLTMSIYFIAFAIGVLFWGQLSDKIGRRLAMNLGIIVYLIGNIGLYISPSFDFLLASRFIQTFGASVGSVVTQTIMRESFDGITGAKVFSKVSAAMALSPAFGPLIGGLIQTYLGYRNVFSTLIIMATIVLLYSYARLPETRDTNNIQQVSLLKVTWRLLKDPVVWAYGILIGGINGILFGYYSEAPFIFMEHFGYSSVKYGSLGMTLALASLIGAIIVNFLVKYIKSETIAILGLAFSSIASLLLLISLQFNQAYLMIIGFFLIFLGLNTTLPVTLNLALKGYEDVIGSASGIFSFGYYLIVSLLTYLVSFIHNGTIWALPIFILTVSLIMLIVYLPVAFKKHELVED</sequence>
<feature type="transmembrane region" description="Helical" evidence="8">
    <location>
        <begin position="50"/>
        <end position="68"/>
    </location>
</feature>
<accession>A0A0R1QTL3</accession>
<dbReference type="CDD" id="cd17320">
    <property type="entry name" value="MFS_MdfA_MDR_like"/>
    <property type="match status" value="1"/>
</dbReference>
<keyword evidence="11" id="KW-1185">Reference proteome</keyword>
<feature type="transmembrane region" description="Helical" evidence="8">
    <location>
        <begin position="276"/>
        <end position="296"/>
    </location>
</feature>
<feature type="transmembrane region" description="Helical" evidence="8">
    <location>
        <begin position="249"/>
        <end position="269"/>
    </location>
</feature>
<feature type="transmembrane region" description="Helical" evidence="8">
    <location>
        <begin position="302"/>
        <end position="327"/>
    </location>
</feature>
<feature type="transmembrane region" description="Helical" evidence="8">
    <location>
        <begin position="365"/>
        <end position="387"/>
    </location>
</feature>
<feature type="transmembrane region" description="Helical" evidence="8">
    <location>
        <begin position="162"/>
        <end position="182"/>
    </location>
</feature>
<dbReference type="PROSITE" id="PS50850">
    <property type="entry name" value="MFS"/>
    <property type="match status" value="1"/>
</dbReference>
<feature type="transmembrane region" description="Helical" evidence="8">
    <location>
        <begin position="75"/>
        <end position="93"/>
    </location>
</feature>
<evidence type="ECO:0000256" key="2">
    <source>
        <dbReference type="ARBA" id="ARBA00006236"/>
    </source>
</evidence>
<evidence type="ECO:0000256" key="6">
    <source>
        <dbReference type="ARBA" id="ARBA00022989"/>
    </source>
</evidence>
<feature type="transmembrane region" description="Helical" evidence="8">
    <location>
        <begin position="210"/>
        <end position="229"/>
    </location>
</feature>
<evidence type="ECO:0000259" key="9">
    <source>
        <dbReference type="PROSITE" id="PS50850"/>
    </source>
</evidence>
<proteinExistence type="inferred from homology"/>
<evidence type="ECO:0000256" key="4">
    <source>
        <dbReference type="ARBA" id="ARBA00022475"/>
    </source>
</evidence>
<reference evidence="10 11" key="1">
    <citation type="journal article" date="2015" name="Genome Announc.">
        <title>Expanding the biotechnology potential of lactobacilli through comparative genomics of 213 strains and associated genera.</title>
        <authorList>
            <person name="Sun Z."/>
            <person name="Harris H.M."/>
            <person name="McCann A."/>
            <person name="Guo C."/>
            <person name="Argimon S."/>
            <person name="Zhang W."/>
            <person name="Yang X."/>
            <person name="Jeffery I.B."/>
            <person name="Cooney J.C."/>
            <person name="Kagawa T.F."/>
            <person name="Liu W."/>
            <person name="Song Y."/>
            <person name="Salvetti E."/>
            <person name="Wrobel A."/>
            <person name="Rasinkangas P."/>
            <person name="Parkhill J."/>
            <person name="Rea M.C."/>
            <person name="O'Sullivan O."/>
            <person name="Ritari J."/>
            <person name="Douillard F.P."/>
            <person name="Paul Ross R."/>
            <person name="Yang R."/>
            <person name="Briner A.E."/>
            <person name="Felis G.E."/>
            <person name="de Vos W.M."/>
            <person name="Barrangou R."/>
            <person name="Klaenhammer T.R."/>
            <person name="Caufield P.W."/>
            <person name="Cui Y."/>
            <person name="Zhang H."/>
            <person name="O'Toole P.W."/>
        </authorList>
    </citation>
    <scope>NUCLEOTIDE SEQUENCE [LARGE SCALE GENOMIC DNA]</scope>
    <source>
        <strain evidence="10 11">DSM 14500</strain>
    </source>
</reference>
<dbReference type="SUPFAM" id="SSF103473">
    <property type="entry name" value="MFS general substrate transporter"/>
    <property type="match status" value="1"/>
</dbReference>
<organism evidence="10 11">
    <name type="scientific">Companilactobacillus mindensis DSM 14500</name>
    <dbReference type="NCBI Taxonomy" id="1423770"/>
    <lineage>
        <taxon>Bacteria</taxon>
        <taxon>Bacillati</taxon>
        <taxon>Bacillota</taxon>
        <taxon>Bacilli</taxon>
        <taxon>Lactobacillales</taxon>
        <taxon>Lactobacillaceae</taxon>
        <taxon>Companilactobacillus</taxon>
    </lineage>
</organism>
<dbReference type="GO" id="GO:1990961">
    <property type="term" value="P:xenobiotic detoxification by transmembrane export across the plasma membrane"/>
    <property type="evidence" value="ECO:0007669"/>
    <property type="project" value="InterPro"/>
</dbReference>
<evidence type="ECO:0000256" key="1">
    <source>
        <dbReference type="ARBA" id="ARBA00004651"/>
    </source>
</evidence>
<dbReference type="InterPro" id="IPR036259">
    <property type="entry name" value="MFS_trans_sf"/>
</dbReference>
<dbReference type="EMBL" id="AZEZ01000039">
    <property type="protein sequence ID" value="KRL44563.1"/>
    <property type="molecule type" value="Genomic_DNA"/>
</dbReference>
<dbReference type="NCBIfam" id="TIGR00710">
    <property type="entry name" value="efflux_Bcr_CflA"/>
    <property type="match status" value="1"/>
</dbReference>
<keyword evidence="4 8" id="KW-1003">Cell membrane</keyword>
<evidence type="ECO:0000313" key="11">
    <source>
        <dbReference type="Proteomes" id="UP000050872"/>
    </source>
</evidence>
<dbReference type="InterPro" id="IPR004812">
    <property type="entry name" value="Efflux_drug-R_Bcr/CmlA"/>
</dbReference>
<evidence type="ECO:0000256" key="8">
    <source>
        <dbReference type="RuleBase" id="RU365088"/>
    </source>
</evidence>
<keyword evidence="7 8" id="KW-0472">Membrane</keyword>
<dbReference type="PANTHER" id="PTHR43124:SF3">
    <property type="entry name" value="CHLORAMPHENICOL EFFLUX PUMP RV0191"/>
    <property type="match status" value="1"/>
</dbReference>
<keyword evidence="6 8" id="KW-1133">Transmembrane helix</keyword>
<comment type="caution">
    <text evidence="10">The sequence shown here is derived from an EMBL/GenBank/DDBJ whole genome shotgun (WGS) entry which is preliminary data.</text>
</comment>
<comment type="caution">
    <text evidence="8">Lacks conserved residue(s) required for the propagation of feature annotation.</text>
</comment>
<dbReference type="InterPro" id="IPR020846">
    <property type="entry name" value="MFS_dom"/>
</dbReference>
<dbReference type="Proteomes" id="UP000050872">
    <property type="component" value="Unassembled WGS sequence"/>
</dbReference>
<evidence type="ECO:0000256" key="7">
    <source>
        <dbReference type="ARBA" id="ARBA00023136"/>
    </source>
</evidence>
<evidence type="ECO:0000256" key="5">
    <source>
        <dbReference type="ARBA" id="ARBA00022692"/>
    </source>
</evidence>
<gene>
    <name evidence="10" type="ORF">FD29_GL002128</name>
</gene>
<keyword evidence="5 8" id="KW-0812">Transmembrane</keyword>
<dbReference type="InterPro" id="IPR011701">
    <property type="entry name" value="MFS"/>
</dbReference>
<protein>
    <recommendedName>
        <fullName evidence="8">Bcr/CflA family efflux transporter</fullName>
    </recommendedName>
</protein>
<dbReference type="PATRIC" id="fig|1423770.3.peg.2185"/>
<dbReference type="OrthoDB" id="9816041at2"/>
<dbReference type="AlphaFoldDB" id="A0A0R1QTL3"/>
<dbReference type="Gene3D" id="1.20.1720.10">
    <property type="entry name" value="Multidrug resistance protein D"/>
    <property type="match status" value="1"/>
</dbReference>
<dbReference type="PANTHER" id="PTHR43124">
    <property type="entry name" value="PURINE EFFLUX PUMP PBUE"/>
    <property type="match status" value="1"/>
</dbReference>
<feature type="domain" description="Major facilitator superfamily (MFS) profile" evidence="9">
    <location>
        <begin position="10"/>
        <end position="392"/>
    </location>
</feature>
<dbReference type="RefSeq" id="WP_057887725.1">
    <property type="nucleotide sequence ID" value="NZ_AZEZ01000039.1"/>
</dbReference>
<dbReference type="PRINTS" id="PR01036">
    <property type="entry name" value="TCRTETB"/>
</dbReference>
<evidence type="ECO:0000256" key="3">
    <source>
        <dbReference type="ARBA" id="ARBA00022448"/>
    </source>
</evidence>
<evidence type="ECO:0000313" key="10">
    <source>
        <dbReference type="EMBL" id="KRL44563.1"/>
    </source>
</evidence>
<dbReference type="InterPro" id="IPR050189">
    <property type="entry name" value="MFS_Efflux_Transporters"/>
</dbReference>
<comment type="subcellular location">
    <subcellularLocation>
        <location evidence="1 8">Cell membrane</location>
        <topology evidence="1 8">Multi-pass membrane protein</topology>
    </subcellularLocation>
</comment>
<feature type="transmembrane region" description="Helical" evidence="8">
    <location>
        <begin position="339"/>
        <end position="359"/>
    </location>
</feature>
<name>A0A0R1QTL3_9LACO</name>